<evidence type="ECO:0000256" key="4">
    <source>
        <dbReference type="ARBA" id="ARBA00016902"/>
    </source>
</evidence>
<evidence type="ECO:0000259" key="16">
    <source>
        <dbReference type="PROSITE" id="PS50059"/>
    </source>
</evidence>
<dbReference type="AlphaFoldDB" id="A0AAU8JHN3"/>
<feature type="compositionally biased region" description="Acidic residues" evidence="15">
    <location>
        <begin position="462"/>
        <end position="471"/>
    </location>
</feature>
<keyword evidence="7 12" id="KW-0143">Chaperone</keyword>
<comment type="catalytic activity">
    <reaction evidence="1 12 13">
        <text>[protein]-peptidylproline (omega=180) = [protein]-peptidylproline (omega=0)</text>
        <dbReference type="Rhea" id="RHEA:16237"/>
        <dbReference type="Rhea" id="RHEA-COMP:10747"/>
        <dbReference type="Rhea" id="RHEA-COMP:10748"/>
        <dbReference type="ChEBI" id="CHEBI:83833"/>
        <dbReference type="ChEBI" id="CHEBI:83834"/>
        <dbReference type="EC" id="5.2.1.8"/>
    </reaction>
</comment>
<organism evidence="17">
    <name type="scientific">Planktothricoides raciborskii GIHE-MW2</name>
    <dbReference type="NCBI Taxonomy" id="2792601"/>
    <lineage>
        <taxon>Bacteria</taxon>
        <taxon>Bacillati</taxon>
        <taxon>Cyanobacteriota</taxon>
        <taxon>Cyanophyceae</taxon>
        <taxon>Oscillatoriophycideae</taxon>
        <taxon>Oscillatoriales</taxon>
        <taxon>Oscillatoriaceae</taxon>
        <taxon>Planktothricoides</taxon>
    </lineage>
</organism>
<evidence type="ECO:0000256" key="2">
    <source>
        <dbReference type="ARBA" id="ARBA00005464"/>
    </source>
</evidence>
<dbReference type="GO" id="GO:0005737">
    <property type="term" value="C:cytoplasm"/>
    <property type="evidence" value="ECO:0007669"/>
    <property type="project" value="UniProtKB-SubCell"/>
</dbReference>
<keyword evidence="8 12" id="KW-0413">Isomerase</keyword>
<dbReference type="HAMAP" id="MF_00303">
    <property type="entry name" value="Trigger_factor_Tig"/>
    <property type="match status" value="1"/>
</dbReference>
<keyword evidence="9 12" id="KW-0131">Cell cycle</keyword>
<comment type="similarity">
    <text evidence="2 12 14">Belongs to the FKBP-type PPIase family. Tig subfamily.</text>
</comment>
<feature type="region of interest" description="Disordered" evidence="15">
    <location>
        <begin position="435"/>
        <end position="471"/>
    </location>
</feature>
<proteinExistence type="inferred from homology"/>
<evidence type="ECO:0000256" key="7">
    <source>
        <dbReference type="ARBA" id="ARBA00023186"/>
    </source>
</evidence>
<dbReference type="Pfam" id="PF05697">
    <property type="entry name" value="Trigger_N"/>
    <property type="match status" value="1"/>
</dbReference>
<dbReference type="NCBIfam" id="TIGR00115">
    <property type="entry name" value="tig"/>
    <property type="match status" value="1"/>
</dbReference>
<dbReference type="InterPro" id="IPR001179">
    <property type="entry name" value="PPIase_FKBP_dom"/>
</dbReference>
<evidence type="ECO:0000256" key="15">
    <source>
        <dbReference type="SAM" id="MobiDB-lite"/>
    </source>
</evidence>
<dbReference type="InterPro" id="IPR046357">
    <property type="entry name" value="PPIase_dom_sf"/>
</dbReference>
<evidence type="ECO:0000256" key="13">
    <source>
        <dbReference type="PROSITE-ProRule" id="PRU00277"/>
    </source>
</evidence>
<evidence type="ECO:0000256" key="11">
    <source>
        <dbReference type="ARBA" id="ARBA00029986"/>
    </source>
</evidence>
<dbReference type="InterPro" id="IPR027304">
    <property type="entry name" value="Trigger_fact/SurA_dom_sf"/>
</dbReference>
<evidence type="ECO:0000256" key="3">
    <source>
        <dbReference type="ARBA" id="ARBA00013194"/>
    </source>
</evidence>
<dbReference type="PROSITE" id="PS50059">
    <property type="entry name" value="FKBP_PPIASE"/>
    <property type="match status" value="1"/>
</dbReference>
<evidence type="ECO:0000256" key="10">
    <source>
        <dbReference type="ARBA" id="ARBA00024849"/>
    </source>
</evidence>
<dbReference type="GO" id="GO:0043022">
    <property type="term" value="F:ribosome binding"/>
    <property type="evidence" value="ECO:0007669"/>
    <property type="project" value="TreeGrafter"/>
</dbReference>
<dbReference type="GO" id="GO:0044183">
    <property type="term" value="F:protein folding chaperone"/>
    <property type="evidence" value="ECO:0007669"/>
    <property type="project" value="TreeGrafter"/>
</dbReference>
<dbReference type="GO" id="GO:0051083">
    <property type="term" value="P:'de novo' cotranslational protein folding"/>
    <property type="evidence" value="ECO:0007669"/>
    <property type="project" value="TreeGrafter"/>
</dbReference>
<dbReference type="SUPFAM" id="SSF102735">
    <property type="entry name" value="Trigger factor ribosome-binding domain"/>
    <property type="match status" value="1"/>
</dbReference>
<dbReference type="InterPro" id="IPR008881">
    <property type="entry name" value="Trigger_fac_ribosome-bd_bac"/>
</dbReference>
<reference evidence="17" key="1">
    <citation type="submission" date="2024-07" db="EMBL/GenBank/DDBJ databases">
        <authorList>
            <person name="Kim Y.J."/>
            <person name="Jeong J.Y."/>
        </authorList>
    </citation>
    <scope>NUCLEOTIDE SEQUENCE</scope>
    <source>
        <strain evidence="17">GIHE-MW2</strain>
    </source>
</reference>
<name>A0AAU8JHN3_9CYAN</name>
<evidence type="ECO:0000313" key="17">
    <source>
        <dbReference type="EMBL" id="XCM37638.1"/>
    </source>
</evidence>
<gene>
    <name evidence="12 17" type="primary">tig</name>
    <name evidence="17" type="ORF">ABWT76_000420</name>
</gene>
<dbReference type="Pfam" id="PF00254">
    <property type="entry name" value="FKBP_C"/>
    <property type="match status" value="1"/>
</dbReference>
<dbReference type="GO" id="GO:0051301">
    <property type="term" value="P:cell division"/>
    <property type="evidence" value="ECO:0007669"/>
    <property type="project" value="UniProtKB-KW"/>
</dbReference>
<dbReference type="FunFam" id="3.10.50.40:FF:000001">
    <property type="entry name" value="Trigger factor"/>
    <property type="match status" value="1"/>
</dbReference>
<evidence type="ECO:0000256" key="14">
    <source>
        <dbReference type="RuleBase" id="RU003914"/>
    </source>
</evidence>
<protein>
    <recommendedName>
        <fullName evidence="4 12">Trigger factor</fullName>
        <shortName evidence="12">TF</shortName>
        <ecNumber evidence="3 12">5.2.1.8</ecNumber>
    </recommendedName>
    <alternativeName>
        <fullName evidence="11 12">PPIase</fullName>
    </alternativeName>
</protein>
<dbReference type="GO" id="GO:0003755">
    <property type="term" value="F:peptidyl-prolyl cis-trans isomerase activity"/>
    <property type="evidence" value="ECO:0007669"/>
    <property type="project" value="UniProtKB-UniRule"/>
</dbReference>
<keyword evidence="5 12" id="KW-0132">Cell division</keyword>
<evidence type="ECO:0000256" key="12">
    <source>
        <dbReference type="HAMAP-Rule" id="MF_00303"/>
    </source>
</evidence>
<dbReference type="GO" id="GO:0043335">
    <property type="term" value="P:protein unfolding"/>
    <property type="evidence" value="ECO:0007669"/>
    <property type="project" value="TreeGrafter"/>
</dbReference>
<dbReference type="PANTHER" id="PTHR30560">
    <property type="entry name" value="TRIGGER FACTOR CHAPERONE AND PEPTIDYL-PROLYL CIS/TRANS ISOMERASE"/>
    <property type="match status" value="1"/>
</dbReference>
<sequence>MKVTQEKLPSSQIGLEIEIPPELSQESYEKVIREFSRSANIPGFRKGKVPRTVLLQRLGTSRIKAAAVEELIQNCLEKAIKQEQIEAIGNYQLRSSFDKLLNQFEPGQALTFSASVDVPPEVKVSDYKGLEVKAEEIPYNPEQVDQFLEEKRQAEATLIPVEGRAVQFGDVAVVDYAGELVAPPEGQSPEIPGGQAENYQIEITPGRFIQGFVEGIVGMNVGETKEISVDFPPEYANTELAGKAAKFTITIKELKEKELPALDDDFAKAVSEFETFAELRESLEKDFQARAEAQTRANTHAALKTALLEKVEVELPETMISQEVDNVLMQAAIQLERYGMDVKQLYTKDNLPQLRERSRPEAIEKLKLVLGLKKVIEMESLEVAPEAVEKRIAELTPQLSADVDLERLKELVQAELIQEKSLDFLAEHGKIELVPPGTLASVADESDLEDSEPKSDLNPESVPEENSEPTE</sequence>
<dbReference type="Gene3D" id="1.10.3120.10">
    <property type="entry name" value="Trigger factor, C-terminal domain"/>
    <property type="match status" value="1"/>
</dbReference>
<dbReference type="Gene3D" id="3.30.70.1050">
    <property type="entry name" value="Trigger factor ribosome-binding domain"/>
    <property type="match status" value="1"/>
</dbReference>
<dbReference type="InterPro" id="IPR005215">
    <property type="entry name" value="Trig_fac"/>
</dbReference>
<comment type="domain">
    <text evidence="12">Consists of 3 domains; the N-terminus binds the ribosome, the middle domain has PPIase activity, while the C-terminus has intrinsic chaperone activity on its own.</text>
</comment>
<keyword evidence="6 12" id="KW-0697">Rotamase</keyword>
<dbReference type="EMBL" id="CP159837">
    <property type="protein sequence ID" value="XCM37638.1"/>
    <property type="molecule type" value="Genomic_DNA"/>
</dbReference>
<comment type="subcellular location">
    <subcellularLocation>
        <location evidence="12">Cytoplasm</location>
    </subcellularLocation>
    <text evidence="12">About half TF is bound to the ribosome near the polypeptide exit tunnel while the other half is free in the cytoplasm.</text>
</comment>
<comment type="function">
    <text evidence="10 12">Involved in protein export. Acts as a chaperone by maintaining the newly synthesized protein in an open conformation. Functions as a peptidyl-prolyl cis-trans isomerase.</text>
</comment>
<evidence type="ECO:0000256" key="5">
    <source>
        <dbReference type="ARBA" id="ARBA00022618"/>
    </source>
</evidence>
<evidence type="ECO:0000256" key="8">
    <source>
        <dbReference type="ARBA" id="ARBA00023235"/>
    </source>
</evidence>
<keyword evidence="12" id="KW-0963">Cytoplasm</keyword>
<feature type="domain" description="PPIase FKBP-type" evidence="16">
    <location>
        <begin position="169"/>
        <end position="260"/>
    </location>
</feature>
<dbReference type="GO" id="GO:0015031">
    <property type="term" value="P:protein transport"/>
    <property type="evidence" value="ECO:0007669"/>
    <property type="project" value="UniProtKB-UniRule"/>
</dbReference>
<dbReference type="EC" id="5.2.1.8" evidence="3 12"/>
<dbReference type="SUPFAM" id="SSF109998">
    <property type="entry name" value="Triger factor/SurA peptide-binding domain-like"/>
    <property type="match status" value="1"/>
</dbReference>
<dbReference type="Gene3D" id="3.10.50.40">
    <property type="match status" value="1"/>
</dbReference>
<dbReference type="InterPro" id="IPR008880">
    <property type="entry name" value="Trigger_fac_C"/>
</dbReference>
<evidence type="ECO:0000256" key="9">
    <source>
        <dbReference type="ARBA" id="ARBA00023306"/>
    </source>
</evidence>
<dbReference type="FunFam" id="3.30.70.1050:FF:000004">
    <property type="entry name" value="Trigger factor"/>
    <property type="match status" value="1"/>
</dbReference>
<dbReference type="SUPFAM" id="SSF54534">
    <property type="entry name" value="FKBP-like"/>
    <property type="match status" value="1"/>
</dbReference>
<dbReference type="InterPro" id="IPR036611">
    <property type="entry name" value="Trigger_fac_ribosome-bd_sf"/>
</dbReference>
<evidence type="ECO:0000256" key="6">
    <source>
        <dbReference type="ARBA" id="ARBA00023110"/>
    </source>
</evidence>
<accession>A0AAU8JHN3</accession>
<dbReference type="PIRSF" id="PIRSF003095">
    <property type="entry name" value="Trigger_factor"/>
    <property type="match status" value="1"/>
</dbReference>
<dbReference type="Pfam" id="PF05698">
    <property type="entry name" value="Trigger_C"/>
    <property type="match status" value="1"/>
</dbReference>
<dbReference type="InterPro" id="IPR037041">
    <property type="entry name" value="Trigger_fac_C_sf"/>
</dbReference>
<evidence type="ECO:0000256" key="1">
    <source>
        <dbReference type="ARBA" id="ARBA00000971"/>
    </source>
</evidence>
<dbReference type="RefSeq" id="WP_054469730.1">
    <property type="nucleotide sequence ID" value="NZ_CP159837.1"/>
</dbReference>
<dbReference type="PANTHER" id="PTHR30560:SF3">
    <property type="entry name" value="TRIGGER FACTOR-LIKE PROTEIN TIG, CHLOROPLASTIC"/>
    <property type="match status" value="1"/>
</dbReference>